<sequence length="60" mass="6460">MGRGRHRYRASPQPPPLQVATESNGRRPVFSPPTGGTTPTRRKGGDGSGCPRSKLHTRPP</sequence>
<accession>A0A8G1ZPH4</accession>
<proteinExistence type="predicted"/>
<gene>
    <name evidence="2" type="ORF">C0Q92_17965</name>
</gene>
<dbReference type="Proteomes" id="UP000292693">
    <property type="component" value="Unassembled WGS sequence"/>
</dbReference>
<protein>
    <submittedName>
        <fullName evidence="2">Uncharacterized protein</fullName>
    </submittedName>
</protein>
<evidence type="ECO:0000313" key="2">
    <source>
        <dbReference type="EMBL" id="RZE21227.1"/>
    </source>
</evidence>
<reference evidence="2 3" key="1">
    <citation type="submission" date="2017-12" db="EMBL/GenBank/DDBJ databases">
        <title>Population genomics insights into the ecological differentiation and adaptive evolution in streptomycetes.</title>
        <authorList>
            <person name="Li Y."/>
            <person name="Huang Y."/>
        </authorList>
    </citation>
    <scope>NUCLEOTIDE SEQUENCE [LARGE SCALE GENOMIC DNA]</scope>
    <source>
        <strain evidence="2 3">NBRC 100770</strain>
    </source>
</reference>
<organism evidence="2 3">
    <name type="scientific">Streptomyces albidoflavus</name>
    <dbReference type="NCBI Taxonomy" id="1886"/>
    <lineage>
        <taxon>Bacteria</taxon>
        <taxon>Bacillati</taxon>
        <taxon>Actinomycetota</taxon>
        <taxon>Actinomycetes</taxon>
        <taxon>Kitasatosporales</taxon>
        <taxon>Streptomycetaceae</taxon>
        <taxon>Streptomyces</taxon>
        <taxon>Streptomyces albidoflavus group</taxon>
    </lineage>
</organism>
<comment type="caution">
    <text evidence="2">The sequence shown here is derived from an EMBL/GenBank/DDBJ whole genome shotgun (WGS) entry which is preliminary data.</text>
</comment>
<feature type="region of interest" description="Disordered" evidence="1">
    <location>
        <begin position="1"/>
        <end position="60"/>
    </location>
</feature>
<evidence type="ECO:0000256" key="1">
    <source>
        <dbReference type="SAM" id="MobiDB-lite"/>
    </source>
</evidence>
<name>A0A8G1ZPH4_9ACTN</name>
<dbReference type="EMBL" id="PKLL01000021">
    <property type="protein sequence ID" value="RZE21227.1"/>
    <property type="molecule type" value="Genomic_DNA"/>
</dbReference>
<dbReference type="AlphaFoldDB" id="A0A8G1ZPH4"/>
<evidence type="ECO:0000313" key="3">
    <source>
        <dbReference type="Proteomes" id="UP000292693"/>
    </source>
</evidence>